<dbReference type="RefSeq" id="WP_051518710.1">
    <property type="nucleotide sequence ID" value="NZ_AWQS01000182.1"/>
</dbReference>
<name>W9GFG0_9MICO</name>
<organism evidence="8 9">
    <name type="scientific">Intrasporangium chromatireducens Q5-1</name>
    <dbReference type="NCBI Taxonomy" id="584657"/>
    <lineage>
        <taxon>Bacteria</taxon>
        <taxon>Bacillati</taxon>
        <taxon>Actinomycetota</taxon>
        <taxon>Actinomycetes</taxon>
        <taxon>Micrococcales</taxon>
        <taxon>Intrasporangiaceae</taxon>
        <taxon>Intrasporangium</taxon>
    </lineage>
</organism>
<keyword evidence="3" id="KW-0949">S-adenosyl-L-methionine</keyword>
<evidence type="ECO:0000256" key="4">
    <source>
        <dbReference type="ARBA" id="ARBA00022723"/>
    </source>
</evidence>
<dbReference type="Pfam" id="PF04055">
    <property type="entry name" value="Radical_SAM"/>
    <property type="match status" value="1"/>
</dbReference>
<dbReference type="AlphaFoldDB" id="W9GFG0"/>
<dbReference type="InterPro" id="IPR050377">
    <property type="entry name" value="Radical_SAM_PqqE_MftC-like"/>
</dbReference>
<evidence type="ECO:0000259" key="7">
    <source>
        <dbReference type="PROSITE" id="PS51918"/>
    </source>
</evidence>
<dbReference type="InterPro" id="IPR017200">
    <property type="entry name" value="PqqE-like"/>
</dbReference>
<dbReference type="CDD" id="cd01335">
    <property type="entry name" value="Radical_SAM"/>
    <property type="match status" value="1"/>
</dbReference>
<dbReference type="SFLD" id="SFLDG01386">
    <property type="entry name" value="main_SPASM_domain-containing"/>
    <property type="match status" value="1"/>
</dbReference>
<dbReference type="InterPro" id="IPR013785">
    <property type="entry name" value="Aldolase_TIM"/>
</dbReference>
<comment type="caution">
    <text evidence="8">The sequence shown here is derived from an EMBL/GenBank/DDBJ whole genome shotgun (WGS) entry which is preliminary data.</text>
</comment>
<dbReference type="EMBL" id="AWQS01000182">
    <property type="protein sequence ID" value="EWT04810.1"/>
    <property type="molecule type" value="Genomic_DNA"/>
</dbReference>
<dbReference type="GO" id="GO:0003824">
    <property type="term" value="F:catalytic activity"/>
    <property type="evidence" value="ECO:0007669"/>
    <property type="project" value="InterPro"/>
</dbReference>
<dbReference type="SFLD" id="SFLDS00029">
    <property type="entry name" value="Radical_SAM"/>
    <property type="match status" value="1"/>
</dbReference>
<dbReference type="GO" id="GO:0046872">
    <property type="term" value="F:metal ion binding"/>
    <property type="evidence" value="ECO:0007669"/>
    <property type="project" value="UniProtKB-KW"/>
</dbReference>
<dbReference type="SMART" id="SM00729">
    <property type="entry name" value="Elp3"/>
    <property type="match status" value="1"/>
</dbReference>
<dbReference type="NCBIfam" id="TIGR04053">
    <property type="entry name" value="TIGR04053 family radical SAM/SPASM domain-containing protein"/>
    <property type="match status" value="1"/>
</dbReference>
<evidence type="ECO:0000256" key="2">
    <source>
        <dbReference type="ARBA" id="ARBA00022485"/>
    </source>
</evidence>
<feature type="domain" description="Radical SAM core" evidence="7">
    <location>
        <begin position="31"/>
        <end position="243"/>
    </location>
</feature>
<gene>
    <name evidence="8" type="ORF">N864_09905</name>
</gene>
<keyword evidence="6" id="KW-0411">Iron-sulfur</keyword>
<dbReference type="PANTHER" id="PTHR11228:SF34">
    <property type="entry name" value="TUNGSTEN-CONTAINING ALDEHYDE FERREDOXIN OXIDOREDUCTASE COFACTOR MODIFYING PROTEIN"/>
    <property type="match status" value="1"/>
</dbReference>
<dbReference type="InterPro" id="IPR006638">
    <property type="entry name" value="Elp3/MiaA/NifB-like_rSAM"/>
</dbReference>
<reference evidence="9" key="1">
    <citation type="submission" date="2013-08" db="EMBL/GenBank/DDBJ databases">
        <title>Intrasporangium oryzae NRRL B-24470.</title>
        <authorList>
            <person name="Liu H."/>
            <person name="Wang G."/>
        </authorList>
    </citation>
    <scope>NUCLEOTIDE SEQUENCE [LARGE SCALE GENOMIC DNA]</scope>
    <source>
        <strain evidence="9">Q5-1</strain>
    </source>
</reference>
<keyword evidence="5" id="KW-0408">Iron</keyword>
<evidence type="ECO:0000256" key="6">
    <source>
        <dbReference type="ARBA" id="ARBA00023014"/>
    </source>
</evidence>
<dbReference type="PIRSF" id="PIRSF037420">
    <property type="entry name" value="PQQ_syn_pqqE"/>
    <property type="match status" value="1"/>
</dbReference>
<protein>
    <submittedName>
        <fullName evidence="8">Pyrroloquinoline quinone biosynthesis protein PqqE</fullName>
    </submittedName>
</protein>
<dbReference type="OrthoDB" id="9782387at2"/>
<sequence>MRETAPPETDSTERAELAERRAVRRLRHDPGDRPMIVIWEVTRACALVCRHCRADAQHRRDPHELTTEQGTALLDDIAGFGAPYPIVVLTGGDPFERPDLAELVRHGHGLGLHMALSPSVTPRLTPAVLAELRAAGAGAVSLSLDGATAATHDTFRGVRGVFDQTLVAAQDVKAAGFRLQVNSTVTRGNVDELPELLRRVLDLDVSLWSVFFLVPTGRGQLLEALTAEQVEDVLHWLHDVSDLVALKTTEAPHYRRVAIERARAAASGAPTPVLGELYHRLTAATAPIRAERHTSRRRGRPPIEVNSGRGFAFIDHRGDVYPSGFLPQRCGNVLDGGFRDIYRTSPVLRSLRDPDQLTGKCRSCEFREVCGGSRSQAYAVNGDVLGSDPNCVYVPATA</sequence>
<keyword evidence="9" id="KW-1185">Reference proteome</keyword>
<keyword evidence="4" id="KW-0479">Metal-binding</keyword>
<evidence type="ECO:0000256" key="5">
    <source>
        <dbReference type="ARBA" id="ARBA00023004"/>
    </source>
</evidence>
<dbReference type="NCBIfam" id="TIGR04085">
    <property type="entry name" value="rSAM_more_4Fe4S"/>
    <property type="match status" value="1"/>
</dbReference>
<dbReference type="PROSITE" id="PS51918">
    <property type="entry name" value="RADICAL_SAM"/>
    <property type="match status" value="1"/>
</dbReference>
<dbReference type="PANTHER" id="PTHR11228">
    <property type="entry name" value="RADICAL SAM DOMAIN PROTEIN"/>
    <property type="match status" value="1"/>
</dbReference>
<keyword evidence="2" id="KW-0004">4Fe-4S</keyword>
<dbReference type="InterPro" id="IPR023885">
    <property type="entry name" value="4Fe4S-binding_SPASM_dom"/>
</dbReference>
<dbReference type="InterPro" id="IPR058240">
    <property type="entry name" value="rSAM_sf"/>
</dbReference>
<dbReference type="InterPro" id="IPR007197">
    <property type="entry name" value="rSAM"/>
</dbReference>
<dbReference type="PATRIC" id="fig|584657.3.peg.3305"/>
<evidence type="ECO:0000313" key="8">
    <source>
        <dbReference type="EMBL" id="EWT04810.1"/>
    </source>
</evidence>
<dbReference type="Proteomes" id="UP000019494">
    <property type="component" value="Unassembled WGS sequence"/>
</dbReference>
<evidence type="ECO:0000256" key="1">
    <source>
        <dbReference type="ARBA" id="ARBA00001966"/>
    </source>
</evidence>
<dbReference type="SUPFAM" id="SSF102114">
    <property type="entry name" value="Radical SAM enzymes"/>
    <property type="match status" value="1"/>
</dbReference>
<dbReference type="SFLD" id="SFLDG01067">
    <property type="entry name" value="SPASM/twitch_domain_containing"/>
    <property type="match status" value="1"/>
</dbReference>
<proteinExistence type="predicted"/>
<dbReference type="Gene3D" id="3.20.20.70">
    <property type="entry name" value="Aldolase class I"/>
    <property type="match status" value="1"/>
</dbReference>
<comment type="cofactor">
    <cofactor evidence="1">
        <name>[4Fe-4S] cluster</name>
        <dbReference type="ChEBI" id="CHEBI:49883"/>
    </cofactor>
</comment>
<dbReference type="CDD" id="cd21123">
    <property type="entry name" value="SPASM_MftC-like"/>
    <property type="match status" value="1"/>
</dbReference>
<evidence type="ECO:0000256" key="3">
    <source>
        <dbReference type="ARBA" id="ARBA00022691"/>
    </source>
</evidence>
<evidence type="ECO:0000313" key="9">
    <source>
        <dbReference type="Proteomes" id="UP000019494"/>
    </source>
</evidence>
<dbReference type="GO" id="GO:0051539">
    <property type="term" value="F:4 iron, 4 sulfur cluster binding"/>
    <property type="evidence" value="ECO:0007669"/>
    <property type="project" value="UniProtKB-KW"/>
</dbReference>
<accession>W9GFG0</accession>